<protein>
    <submittedName>
        <fullName evidence="1">Uncharacterized protein</fullName>
    </submittedName>
</protein>
<organism evidence="1 2">
    <name type="scientific">Rangifer tarandus platyrhynchus</name>
    <name type="common">Svalbard reindeer</name>
    <dbReference type="NCBI Taxonomy" id="3082113"/>
    <lineage>
        <taxon>Eukaryota</taxon>
        <taxon>Metazoa</taxon>
        <taxon>Chordata</taxon>
        <taxon>Craniata</taxon>
        <taxon>Vertebrata</taxon>
        <taxon>Euteleostomi</taxon>
        <taxon>Mammalia</taxon>
        <taxon>Eutheria</taxon>
        <taxon>Laurasiatheria</taxon>
        <taxon>Artiodactyla</taxon>
        <taxon>Ruminantia</taxon>
        <taxon>Pecora</taxon>
        <taxon>Cervidae</taxon>
        <taxon>Odocoileinae</taxon>
        <taxon>Rangifer</taxon>
    </lineage>
</organism>
<sequence>MSLLLSWGALGGCVCPHVHTCLGECVCPRVHTRVCPLCVLGAGIGALQWRRFYIPWSEFLVVLSLLVHSPVISSLPSQTGQCPLAPDWKRMEVGMEEGRRPDVTSHDVFVLRMPAWPCEVAQLVFLWGLLFFFLCGCEDRDLASCIPASDGGVVSQPALFLSHH</sequence>
<dbReference type="Proteomes" id="UP001176941">
    <property type="component" value="Chromosome 30"/>
</dbReference>
<proteinExistence type="predicted"/>
<reference evidence="1" key="1">
    <citation type="submission" date="2023-04" db="EMBL/GenBank/DDBJ databases">
        <authorList>
            <consortium name="ELIXIR-Norway"/>
        </authorList>
    </citation>
    <scope>NUCLEOTIDE SEQUENCE [LARGE SCALE GENOMIC DNA]</scope>
</reference>
<evidence type="ECO:0000313" key="1">
    <source>
        <dbReference type="EMBL" id="CAI9170985.1"/>
    </source>
</evidence>
<accession>A0ABN8ZAQ8</accession>
<name>A0ABN8ZAQ8_RANTA</name>
<gene>
    <name evidence="1" type="ORF">MRATA1EN1_LOCUS19947</name>
</gene>
<keyword evidence="2" id="KW-1185">Reference proteome</keyword>
<evidence type="ECO:0000313" key="2">
    <source>
        <dbReference type="Proteomes" id="UP001176941"/>
    </source>
</evidence>
<dbReference type="EMBL" id="OX459966">
    <property type="protein sequence ID" value="CAI9170985.1"/>
    <property type="molecule type" value="Genomic_DNA"/>
</dbReference>